<gene>
    <name evidence="2" type="ORF">ACFFU1_18450</name>
</gene>
<keyword evidence="3" id="KW-1185">Reference proteome</keyword>
<name>A0ABV5H6I3_9FLAO</name>
<accession>A0ABV5H6I3</accession>
<feature type="domain" description="FAS1" evidence="1">
    <location>
        <begin position="33"/>
        <end position="231"/>
    </location>
</feature>
<proteinExistence type="predicted"/>
<dbReference type="InterPro" id="IPR050904">
    <property type="entry name" value="Adhesion/Biosynth-related"/>
</dbReference>
<dbReference type="PROSITE" id="PS51257">
    <property type="entry name" value="PROKAR_LIPOPROTEIN"/>
    <property type="match status" value="1"/>
</dbReference>
<reference evidence="2 3" key="1">
    <citation type="submission" date="2024-09" db="EMBL/GenBank/DDBJ databases">
        <authorList>
            <person name="Sun Q."/>
            <person name="Mori K."/>
        </authorList>
    </citation>
    <scope>NUCLEOTIDE SEQUENCE [LARGE SCALE GENOMIC DNA]</scope>
    <source>
        <strain evidence="2 3">CECT 8300</strain>
    </source>
</reference>
<evidence type="ECO:0000313" key="3">
    <source>
        <dbReference type="Proteomes" id="UP001589590"/>
    </source>
</evidence>
<dbReference type="RefSeq" id="WP_290270970.1">
    <property type="nucleotide sequence ID" value="NZ_JAUFQP010000010.1"/>
</dbReference>
<dbReference type="Proteomes" id="UP001589590">
    <property type="component" value="Unassembled WGS sequence"/>
</dbReference>
<organism evidence="2 3">
    <name type="scientific">Algibacter miyuki</name>
    <dbReference type="NCBI Taxonomy" id="1306933"/>
    <lineage>
        <taxon>Bacteria</taxon>
        <taxon>Pseudomonadati</taxon>
        <taxon>Bacteroidota</taxon>
        <taxon>Flavobacteriia</taxon>
        <taxon>Flavobacteriales</taxon>
        <taxon>Flavobacteriaceae</taxon>
        <taxon>Algibacter</taxon>
    </lineage>
</organism>
<dbReference type="EMBL" id="JBHMFA010000035">
    <property type="protein sequence ID" value="MFB9106895.1"/>
    <property type="molecule type" value="Genomic_DNA"/>
</dbReference>
<comment type="caution">
    <text evidence="2">The sequence shown here is derived from an EMBL/GenBank/DDBJ whole genome shotgun (WGS) entry which is preliminary data.</text>
</comment>
<dbReference type="SUPFAM" id="SSF82153">
    <property type="entry name" value="FAS1 domain"/>
    <property type="match status" value="2"/>
</dbReference>
<dbReference type="Gene3D" id="2.30.180.10">
    <property type="entry name" value="FAS1 domain"/>
    <property type="match status" value="2"/>
</dbReference>
<dbReference type="InterPro" id="IPR036378">
    <property type="entry name" value="FAS1_dom_sf"/>
</dbReference>
<evidence type="ECO:0000313" key="2">
    <source>
        <dbReference type="EMBL" id="MFB9106895.1"/>
    </source>
</evidence>
<dbReference type="PANTHER" id="PTHR10900:SF77">
    <property type="entry name" value="FI19380P1"/>
    <property type="match status" value="1"/>
</dbReference>
<sequence length="767" mass="86228">MKHRNGLIILFIIMATFGCKPDPLEYARPDNLAGTIYQQLESMGTFNYYLQALDKTPYKEPLVKGGSWTVFAPTDDAFEAYMTEAGISNFEAISQDKIEDIVEYSIVIDGWNTTTLTYFPARFYLGQSFRRRTQYKTPNRVFDMDTLQHIMDWDKLEPGKYIVDASLGRFKTTNYFIESYMEINGVEKSDYDYMFEGETFNDGDMKVFGSNVSQQNVVAENGIIYALDKVFEPKRNMYDNLSSPEYGDKYSMFRKMLERFATLRLMGDQVNEETGETETIYQFRFSTGIENDYLPFNPFDENYATNIDGTLAQGWGLLAPTNDALNEYLSGNSILGEFYSSYDDMPLEVLGKFISPFFFNNYYDICPSSFGQSYDTSLGLVDFKAEDIVDKKFCSNGFFVGVNTVYTNNSFGTIMGPLLLDPNYSMMLQAVQDLRIDTALQSKAVRFSILGIRNDQFENIADPNSATRRITVLTDLESYDPTDVSVIYMKVEGDPNNAFNRTYPDPDASSPNAADVAYVRKTIADIVLNHIIDEDVDFNANTYYQARSGEFVYTSNGNLAQGGGDLEIAESAQVEKVQTTDNGNFYEMSDAINVPMNFTYGTLVDNAASFSSFVEVLETSDALITIIGSSDKLINFLNLQRTFTLFAPNNTAVAQAISDGVIVEPSTVNGLDELEKAIAKRDLLNFAKKHFIQQALPTNGKVSGTFPSMYFSKIVDFAEVYDQFSVVNTTSSISITNEETGESVTTGGMLNILSKRVVIHEINNYIK</sequence>
<feature type="domain" description="FAS1" evidence="1">
    <location>
        <begin position="597"/>
        <end position="766"/>
    </location>
</feature>
<protein>
    <submittedName>
        <fullName evidence="2">Fasciclin domain-containing protein</fullName>
    </submittedName>
</protein>
<dbReference type="Pfam" id="PF02469">
    <property type="entry name" value="Fasciclin"/>
    <property type="match status" value="1"/>
</dbReference>
<dbReference type="InterPro" id="IPR000782">
    <property type="entry name" value="FAS1_domain"/>
</dbReference>
<dbReference type="PANTHER" id="PTHR10900">
    <property type="entry name" value="PERIOSTIN-RELATED"/>
    <property type="match status" value="1"/>
</dbReference>
<dbReference type="PROSITE" id="PS50213">
    <property type="entry name" value="FAS1"/>
    <property type="match status" value="2"/>
</dbReference>
<evidence type="ECO:0000259" key="1">
    <source>
        <dbReference type="PROSITE" id="PS50213"/>
    </source>
</evidence>